<evidence type="ECO:0000256" key="3">
    <source>
        <dbReference type="ARBA" id="ARBA00022741"/>
    </source>
</evidence>
<feature type="domain" description="Poly A polymerase head" evidence="6">
    <location>
        <begin position="80"/>
        <end position="218"/>
    </location>
</feature>
<evidence type="ECO:0000313" key="8">
    <source>
        <dbReference type="EMBL" id="KAG2199758.1"/>
    </source>
</evidence>
<evidence type="ECO:0000259" key="6">
    <source>
        <dbReference type="Pfam" id="PF01743"/>
    </source>
</evidence>
<dbReference type="GO" id="GO:0005739">
    <property type="term" value="C:mitochondrion"/>
    <property type="evidence" value="ECO:0007669"/>
    <property type="project" value="UniProtKB-ARBA"/>
</dbReference>
<dbReference type="Pfam" id="PF01743">
    <property type="entry name" value="PolyA_pol"/>
    <property type="match status" value="1"/>
</dbReference>
<dbReference type="SUPFAM" id="SSF81301">
    <property type="entry name" value="Nucleotidyltransferase"/>
    <property type="match status" value="1"/>
</dbReference>
<dbReference type="GO" id="GO:0052927">
    <property type="term" value="F:CC tRNA cytidylyltransferase activity"/>
    <property type="evidence" value="ECO:0007669"/>
    <property type="project" value="TreeGrafter"/>
</dbReference>
<comment type="caution">
    <text evidence="8">The sequence shown here is derived from an EMBL/GenBank/DDBJ whole genome shotgun (WGS) entry which is preliminary data.</text>
</comment>
<sequence>MFRRSKSTAASIACLLQFPRLITTTRRYIRMDNKTYGISKNGVTMKVDLSETEANICNVLQGVSSFIAKERPELPIIESRIAGGWVRDKLLGKECHDLDIAINDMMGYEFATYVNKYLESQGVPTRSIAKIDSNPEKSKHLETATTKLFNQEVDFCNLRTEIYEEGSRIPSQITFGTPTEDAYRRDITINSLFYNVNSHEVEDFTNQGIPDLIKGLIRTPLEPFETFRDDPLRVIRCIRFASRFNFDMVPELCQAAKNTEIKNALINKISRERIGIEFDKMITGPFPLLSLQLIYQLDLYSIIMASPQIKSGTVGDAKLAVQSVGIVQWLEQKEGLSAISKDEKRNLVLSASVLPFYGVISEFKKKDIPAVQLVLRDSIKTNNTDVSTVNTIFRGIDKLQQMANNNLNQHVKRSELGMLIRDLGALWQTAIKMTTTKELLETYPNLAWSEDPNAVDSQTGQDICNKYYALIQAAEQYQITDCYTWKHMVDGKRAAQVVGIKTGPMVTELLKIQMAWQLENPSGTKEECEQAIKAYWDNK</sequence>
<dbReference type="Pfam" id="PF12627">
    <property type="entry name" value="PolyA_pol_RNAbd"/>
    <property type="match status" value="1"/>
</dbReference>
<organism evidence="8 9">
    <name type="scientific">Mucor plumbeus</name>
    <dbReference type="NCBI Taxonomy" id="97098"/>
    <lineage>
        <taxon>Eukaryota</taxon>
        <taxon>Fungi</taxon>
        <taxon>Fungi incertae sedis</taxon>
        <taxon>Mucoromycota</taxon>
        <taxon>Mucoromycotina</taxon>
        <taxon>Mucoromycetes</taxon>
        <taxon>Mucorales</taxon>
        <taxon>Mucorineae</taxon>
        <taxon>Mucoraceae</taxon>
        <taxon>Mucor</taxon>
    </lineage>
</organism>
<dbReference type="Proteomes" id="UP000650833">
    <property type="component" value="Unassembled WGS sequence"/>
</dbReference>
<keyword evidence="2 5" id="KW-0808">Transferase</keyword>
<comment type="similarity">
    <text evidence="1 5">Belongs to the tRNA nucleotidyltransferase/poly(A) polymerase family.</text>
</comment>
<name>A0A8H7QW14_9FUNG</name>
<dbReference type="PANTHER" id="PTHR13734:SF5">
    <property type="entry name" value="CCA TRNA NUCLEOTIDYLTRANSFERASE, MITOCHONDRIAL"/>
    <property type="match status" value="1"/>
</dbReference>
<keyword evidence="4 5" id="KW-0694">RNA-binding</keyword>
<keyword evidence="9" id="KW-1185">Reference proteome</keyword>
<evidence type="ECO:0000256" key="5">
    <source>
        <dbReference type="RuleBase" id="RU003953"/>
    </source>
</evidence>
<feature type="domain" description="tRNA nucleotidyltransferase/poly(A) polymerase RNA and SrmB- binding" evidence="7">
    <location>
        <begin position="264"/>
        <end position="309"/>
    </location>
</feature>
<evidence type="ECO:0000256" key="4">
    <source>
        <dbReference type="ARBA" id="ARBA00022884"/>
    </source>
</evidence>
<dbReference type="GO" id="GO:0003723">
    <property type="term" value="F:RNA binding"/>
    <property type="evidence" value="ECO:0007669"/>
    <property type="project" value="UniProtKB-KW"/>
</dbReference>
<evidence type="ECO:0000313" key="9">
    <source>
        <dbReference type="Proteomes" id="UP000650833"/>
    </source>
</evidence>
<dbReference type="SUPFAM" id="SSF81891">
    <property type="entry name" value="Poly A polymerase C-terminal region-like"/>
    <property type="match status" value="1"/>
</dbReference>
<evidence type="ECO:0008006" key="10">
    <source>
        <dbReference type="Google" id="ProtNLM"/>
    </source>
</evidence>
<dbReference type="GO" id="GO:0052929">
    <property type="term" value="F:ATP:3'-cytidine-cytidine-tRNA adenylyltransferase activity"/>
    <property type="evidence" value="ECO:0007669"/>
    <property type="project" value="TreeGrafter"/>
</dbReference>
<dbReference type="Gene3D" id="1.10.3090.10">
    <property type="entry name" value="cca-adding enzyme, domain 2"/>
    <property type="match status" value="1"/>
</dbReference>
<dbReference type="AlphaFoldDB" id="A0A8H7QW14"/>
<dbReference type="FunFam" id="3.30.460.10:FF:000019">
    <property type="entry name" value="tRNA nucleotidyltransferase cca2"/>
    <property type="match status" value="1"/>
</dbReference>
<proteinExistence type="inferred from homology"/>
<keyword evidence="3" id="KW-0547">Nucleotide-binding</keyword>
<dbReference type="GO" id="GO:0000166">
    <property type="term" value="F:nucleotide binding"/>
    <property type="evidence" value="ECO:0007669"/>
    <property type="project" value="UniProtKB-KW"/>
</dbReference>
<dbReference type="GO" id="GO:0001680">
    <property type="term" value="P:tRNA 3'-terminal CCA addition"/>
    <property type="evidence" value="ECO:0007669"/>
    <property type="project" value="TreeGrafter"/>
</dbReference>
<evidence type="ECO:0000256" key="2">
    <source>
        <dbReference type="ARBA" id="ARBA00022679"/>
    </source>
</evidence>
<accession>A0A8H7QW14</accession>
<dbReference type="EMBL" id="JAEPRC010000340">
    <property type="protein sequence ID" value="KAG2199758.1"/>
    <property type="molecule type" value="Genomic_DNA"/>
</dbReference>
<evidence type="ECO:0000259" key="7">
    <source>
        <dbReference type="Pfam" id="PF12627"/>
    </source>
</evidence>
<dbReference type="InterPro" id="IPR043519">
    <property type="entry name" value="NT_sf"/>
</dbReference>
<dbReference type="PANTHER" id="PTHR13734">
    <property type="entry name" value="TRNA-NUCLEOTIDYLTRANSFERASE"/>
    <property type="match status" value="1"/>
</dbReference>
<reference evidence="8" key="1">
    <citation type="submission" date="2020-12" db="EMBL/GenBank/DDBJ databases">
        <title>Metabolic potential, ecology and presence of endohyphal bacteria is reflected in genomic diversity of Mucoromycotina.</title>
        <authorList>
            <person name="Muszewska A."/>
            <person name="Okrasinska A."/>
            <person name="Steczkiewicz K."/>
            <person name="Drgas O."/>
            <person name="Orlowska M."/>
            <person name="Perlinska-Lenart U."/>
            <person name="Aleksandrzak-Piekarczyk T."/>
            <person name="Szatraj K."/>
            <person name="Zielenkiewicz U."/>
            <person name="Pilsyk S."/>
            <person name="Malc E."/>
            <person name="Mieczkowski P."/>
            <person name="Kruszewska J.S."/>
            <person name="Biernat P."/>
            <person name="Pawlowska J."/>
        </authorList>
    </citation>
    <scope>NUCLEOTIDE SEQUENCE</scope>
    <source>
        <strain evidence="8">CBS 226.32</strain>
    </source>
</reference>
<dbReference type="CDD" id="cd05398">
    <property type="entry name" value="NT_ClassII-CCAase"/>
    <property type="match status" value="1"/>
</dbReference>
<dbReference type="OrthoDB" id="445712at2759"/>
<dbReference type="InterPro" id="IPR002646">
    <property type="entry name" value="PolA_pol_head_dom"/>
</dbReference>
<dbReference type="Gene3D" id="3.30.460.10">
    <property type="entry name" value="Beta Polymerase, domain 2"/>
    <property type="match status" value="1"/>
</dbReference>
<protein>
    <recommendedName>
        <fullName evidence="10">tRNA nucleotidyltransferase</fullName>
    </recommendedName>
</protein>
<gene>
    <name evidence="8" type="ORF">INT46_007035</name>
</gene>
<evidence type="ECO:0000256" key="1">
    <source>
        <dbReference type="ARBA" id="ARBA00007265"/>
    </source>
</evidence>
<dbReference type="InterPro" id="IPR032828">
    <property type="entry name" value="PolyA_RNA-bd"/>
</dbReference>